<accession>A0A9P7UM23</accession>
<evidence type="ECO:0000313" key="3">
    <source>
        <dbReference type="EMBL" id="KAG7057911.1"/>
    </source>
</evidence>
<sequence length="441" mass="49481">AHPTNGQFDKPVYHYAKYPKLDKMAKGKKFDKKSAQHFTLVHRPQNDPLIHDENAPSMVLNPVPQKGGPSKSKHLSDLASEFGSEAGNIRANEGEAAEYGVYYDDTEYDYMQHLRGLNSGGGEAVWVEASGAANNDKKGKQAQSLEDALRQMDLEHKSEALLDPSVLPNRNLPRTNYETQVDIPDAIAGFQPDMDPRLREVLEALEDDAYVDDDDDIFKELSKDSREVDQYEFEDQYGYDDEDEGWESDDTAKPNKEYKDGAVPQLVPVEGEALPEHQNEDWMEDFKQFKKDQKGGKVQPAKDTPSELQSSIWTTTTMGGRKKKRKGALTNPSAFSMTSSAMVRTEQLTLLDARFDKIEEEYTNEMGDDMASVSEVSTATSVTGPTRGDFDSIMDDFLGSYTKPGKRTNKKNRPQTGLEQLDEIRQGLGPARFRSLNTKRV</sequence>
<name>A0A9P7UM23_9PEZI</name>
<feature type="compositionally biased region" description="Basic and acidic residues" evidence="2">
    <location>
        <begin position="250"/>
        <end position="260"/>
    </location>
</feature>
<dbReference type="PANTHER" id="PTHR21531:SF0">
    <property type="entry name" value="PROTEIN LTV1 HOMOLOG"/>
    <property type="match status" value="1"/>
</dbReference>
<dbReference type="Pfam" id="PF04180">
    <property type="entry name" value="LTV"/>
    <property type="match status" value="1"/>
</dbReference>
<organism evidence="3 4">
    <name type="scientific">Colletotrichum scovillei</name>
    <dbReference type="NCBI Taxonomy" id="1209932"/>
    <lineage>
        <taxon>Eukaryota</taxon>
        <taxon>Fungi</taxon>
        <taxon>Dikarya</taxon>
        <taxon>Ascomycota</taxon>
        <taxon>Pezizomycotina</taxon>
        <taxon>Sordariomycetes</taxon>
        <taxon>Hypocreomycetidae</taxon>
        <taxon>Glomerellales</taxon>
        <taxon>Glomerellaceae</taxon>
        <taxon>Colletotrichum</taxon>
        <taxon>Colletotrichum acutatum species complex</taxon>
    </lineage>
</organism>
<dbReference type="GO" id="GO:0042274">
    <property type="term" value="P:ribosomal small subunit biogenesis"/>
    <property type="evidence" value="ECO:0007669"/>
    <property type="project" value="InterPro"/>
</dbReference>
<keyword evidence="4" id="KW-1185">Reference proteome</keyword>
<evidence type="ECO:0000256" key="2">
    <source>
        <dbReference type="SAM" id="MobiDB-lite"/>
    </source>
</evidence>
<dbReference type="GO" id="GO:0030688">
    <property type="term" value="C:preribosome, small subunit precursor"/>
    <property type="evidence" value="ECO:0007669"/>
    <property type="project" value="TreeGrafter"/>
</dbReference>
<proteinExistence type="inferred from homology"/>
<comment type="similarity">
    <text evidence="1">Belongs to the LTV1 family.</text>
</comment>
<reference evidence="3" key="1">
    <citation type="submission" date="2021-05" db="EMBL/GenBank/DDBJ databases">
        <title>Comparative genomics of three Colletotrichum scovillei strains and genetic complementation revealed genes involved fungal growth and virulence on chili pepper.</title>
        <authorList>
            <person name="Hsieh D.-K."/>
            <person name="Chuang S.-C."/>
            <person name="Chen C.-Y."/>
            <person name="Chao Y.-T."/>
            <person name="Lu M.-Y.J."/>
            <person name="Lee M.-H."/>
            <person name="Shih M.-C."/>
        </authorList>
    </citation>
    <scope>NUCLEOTIDE SEQUENCE</scope>
    <source>
        <strain evidence="3">Coll-153</strain>
    </source>
</reference>
<dbReference type="InterPro" id="IPR007307">
    <property type="entry name" value="Ltv1"/>
</dbReference>
<dbReference type="Proteomes" id="UP000699042">
    <property type="component" value="Unassembled WGS sequence"/>
</dbReference>
<dbReference type="GO" id="GO:0005829">
    <property type="term" value="C:cytosol"/>
    <property type="evidence" value="ECO:0007669"/>
    <property type="project" value="TreeGrafter"/>
</dbReference>
<dbReference type="GO" id="GO:0005634">
    <property type="term" value="C:nucleus"/>
    <property type="evidence" value="ECO:0007669"/>
    <property type="project" value="TreeGrafter"/>
</dbReference>
<evidence type="ECO:0000256" key="1">
    <source>
        <dbReference type="ARBA" id="ARBA00009078"/>
    </source>
</evidence>
<feature type="compositionally biased region" description="Acidic residues" evidence="2">
    <location>
        <begin position="230"/>
        <end position="249"/>
    </location>
</feature>
<dbReference type="PANTHER" id="PTHR21531">
    <property type="entry name" value="LOW-TEMPERATURE VIABILITY PROTEIN LTV1-RELATED"/>
    <property type="match status" value="1"/>
</dbReference>
<dbReference type="GO" id="GO:0000056">
    <property type="term" value="P:ribosomal small subunit export from nucleus"/>
    <property type="evidence" value="ECO:0007669"/>
    <property type="project" value="TreeGrafter"/>
</dbReference>
<feature type="region of interest" description="Disordered" evidence="2">
    <location>
        <begin position="229"/>
        <end position="265"/>
    </location>
</feature>
<dbReference type="EMBL" id="JAESDN010000001">
    <property type="protein sequence ID" value="KAG7057911.1"/>
    <property type="molecule type" value="Genomic_DNA"/>
</dbReference>
<evidence type="ECO:0000313" key="4">
    <source>
        <dbReference type="Proteomes" id="UP000699042"/>
    </source>
</evidence>
<gene>
    <name evidence="3" type="ORF">JMJ77_005292</name>
</gene>
<dbReference type="AlphaFoldDB" id="A0A9P7UM23"/>
<feature type="region of interest" description="Disordered" evidence="2">
    <location>
        <begin position="43"/>
        <end position="75"/>
    </location>
</feature>
<feature type="region of interest" description="Disordered" evidence="2">
    <location>
        <begin position="399"/>
        <end position="441"/>
    </location>
</feature>
<comment type="caution">
    <text evidence="3">The sequence shown here is derived from an EMBL/GenBank/DDBJ whole genome shotgun (WGS) entry which is preliminary data.</text>
</comment>
<feature type="compositionally biased region" description="Basic residues" evidence="2">
    <location>
        <begin position="404"/>
        <end position="413"/>
    </location>
</feature>
<protein>
    <submittedName>
        <fullName evidence="3">Low temperature viability protein</fullName>
    </submittedName>
</protein>
<feature type="non-terminal residue" evidence="3">
    <location>
        <position position="1"/>
    </location>
</feature>